<accession>A0A841JJF7</accession>
<evidence type="ECO:0000313" key="1">
    <source>
        <dbReference type="EMBL" id="MBB6128545.1"/>
    </source>
</evidence>
<sequence>MYFITKNKIADYIAQHPEAKTAFLTWIKEFPYSQGKSLFKDHKNQPIDYILNGWFDLGRGDYSVEFKFNPWLKIGYIVWLGTKAALVEHQEREFEKLKAKYPDSQRKVFTTTIRIEAPEFSEPSVNTEDGNLYESGESDETVSVGIPVDLTNVHLGNAPEIFPSKIEDHIVSEFDLQTKTEYENALDRAIALFESKPDTPEFGELSLLLPLIWHYEATNIELPRLALLDVIKLKMEMFEMNPSHLTFIVGSDEEVSLFLTGKNTLSEKKLQAICDLLYILIPLNDKSLIK</sequence>
<proteinExistence type="predicted"/>
<reference evidence="1 2" key="1">
    <citation type="submission" date="2020-08" db="EMBL/GenBank/DDBJ databases">
        <title>Genomic Encyclopedia of Type Strains, Phase IV (KMG-V): Genome sequencing to study the core and pangenomes of soil and plant-associated prokaryotes.</title>
        <authorList>
            <person name="Whitman W."/>
        </authorList>
    </citation>
    <scope>NUCLEOTIDE SEQUENCE [LARGE SCALE GENOMIC DNA]</scope>
    <source>
        <strain evidence="1 2">MP601</strain>
    </source>
</reference>
<evidence type="ECO:0000313" key="2">
    <source>
        <dbReference type="Proteomes" id="UP000548326"/>
    </source>
</evidence>
<name>A0A841JJF7_9SPHI</name>
<comment type="caution">
    <text evidence="1">The sequence shown here is derived from an EMBL/GenBank/DDBJ whole genome shotgun (WGS) entry which is preliminary data.</text>
</comment>
<dbReference type="EMBL" id="JACHCA010000006">
    <property type="protein sequence ID" value="MBB6128545.1"/>
    <property type="molecule type" value="Genomic_DNA"/>
</dbReference>
<protein>
    <submittedName>
        <fullName evidence="1">Antitoxin component HigA of HigAB toxin-antitoxin module</fullName>
    </submittedName>
</protein>
<organism evidence="1 2">
    <name type="scientific">Mucilaginibacter lappiensis</name>
    <dbReference type="NCBI Taxonomy" id="354630"/>
    <lineage>
        <taxon>Bacteria</taxon>
        <taxon>Pseudomonadati</taxon>
        <taxon>Bacteroidota</taxon>
        <taxon>Sphingobacteriia</taxon>
        <taxon>Sphingobacteriales</taxon>
        <taxon>Sphingobacteriaceae</taxon>
        <taxon>Mucilaginibacter</taxon>
    </lineage>
</organism>
<dbReference type="RefSeq" id="WP_183587940.1">
    <property type="nucleotide sequence ID" value="NZ_JACHCA010000006.1"/>
</dbReference>
<dbReference type="AlphaFoldDB" id="A0A841JJF7"/>
<dbReference type="Proteomes" id="UP000548326">
    <property type="component" value="Unassembled WGS sequence"/>
</dbReference>
<gene>
    <name evidence="1" type="ORF">HDF22_002666</name>
</gene>